<keyword evidence="2" id="KW-1133">Transmembrane helix</keyword>
<dbReference type="InParanoid" id="A0A401GLN3"/>
<keyword evidence="2" id="KW-0812">Transmembrane</keyword>
<dbReference type="GeneID" id="38780003"/>
<feature type="transmembrane region" description="Helical" evidence="2">
    <location>
        <begin position="115"/>
        <end position="136"/>
    </location>
</feature>
<gene>
    <name evidence="3" type="ORF">SCP_0501320</name>
</gene>
<feature type="compositionally biased region" description="Low complexity" evidence="1">
    <location>
        <begin position="56"/>
        <end position="68"/>
    </location>
</feature>
<sequence length="367" mass="39555">MSSSSQAGPLPPKRGEIGYQEDVHGPSQQASTSRDALQSLPTLPERHPADRPYAGSPARTPSSASSTSNLNERPPSPSSSESAAVSTGKHSFISFLAPKNVPTFGGLRSTTLAKFVLQLALIAGTIVAWVLIVRHMDSGASSTPAEKFNDNKGAPAAFNSSSASVFVDVAFIFAVLLQFIFSERTIFRLRAERYCHVHPGEVLPTAIVRRHAQGRFGVAFIPWNRVSLPTYASALAQTGARTGDVEDSAIAVPPPPAYGNDNDSTLILSGSRTAGSAATQRMSQVVESPQVQETREVHTDGNRLVSQVMMSPQGQETREVRADRDRPVSYMSHDPVWEEVLDADRARRLEDVLQQIEEGDVTDAARP</sequence>
<keyword evidence="2" id="KW-0472">Membrane</keyword>
<feature type="transmembrane region" description="Helical" evidence="2">
    <location>
        <begin position="156"/>
        <end position="181"/>
    </location>
</feature>
<proteinExistence type="predicted"/>
<dbReference type="Proteomes" id="UP000287166">
    <property type="component" value="Unassembled WGS sequence"/>
</dbReference>
<dbReference type="OrthoDB" id="2596855at2759"/>
<evidence type="ECO:0000313" key="4">
    <source>
        <dbReference type="Proteomes" id="UP000287166"/>
    </source>
</evidence>
<dbReference type="RefSeq" id="XP_027613999.1">
    <property type="nucleotide sequence ID" value="XM_027758198.1"/>
</dbReference>
<keyword evidence="4" id="KW-1185">Reference proteome</keyword>
<dbReference type="STRING" id="139825.A0A401GLN3"/>
<comment type="caution">
    <text evidence="3">The sequence shown here is derived from an EMBL/GenBank/DDBJ whole genome shotgun (WGS) entry which is preliminary data.</text>
</comment>
<reference evidence="3 4" key="1">
    <citation type="journal article" date="2018" name="Sci. Rep.">
        <title>Genome sequence of the cauliflower mushroom Sparassis crispa (Hanabiratake) and its association with beneficial usage.</title>
        <authorList>
            <person name="Kiyama R."/>
            <person name="Furutani Y."/>
            <person name="Kawaguchi K."/>
            <person name="Nakanishi T."/>
        </authorList>
    </citation>
    <scope>NUCLEOTIDE SEQUENCE [LARGE SCALE GENOMIC DNA]</scope>
</reference>
<accession>A0A401GLN3</accession>
<dbReference type="EMBL" id="BFAD01000005">
    <property type="protein sequence ID" value="GBE83086.1"/>
    <property type="molecule type" value="Genomic_DNA"/>
</dbReference>
<feature type="compositionally biased region" description="Basic and acidic residues" evidence="1">
    <location>
        <begin position="13"/>
        <end position="24"/>
    </location>
</feature>
<evidence type="ECO:0000313" key="3">
    <source>
        <dbReference type="EMBL" id="GBE83086.1"/>
    </source>
</evidence>
<feature type="region of interest" description="Disordered" evidence="1">
    <location>
        <begin position="1"/>
        <end position="84"/>
    </location>
</feature>
<feature type="compositionally biased region" description="Polar residues" evidence="1">
    <location>
        <begin position="26"/>
        <end position="41"/>
    </location>
</feature>
<dbReference type="AlphaFoldDB" id="A0A401GLN3"/>
<evidence type="ECO:0000256" key="2">
    <source>
        <dbReference type="SAM" id="Phobius"/>
    </source>
</evidence>
<protein>
    <submittedName>
        <fullName evidence="3">Uncharacterized protein</fullName>
    </submittedName>
</protein>
<organism evidence="3 4">
    <name type="scientific">Sparassis crispa</name>
    <dbReference type="NCBI Taxonomy" id="139825"/>
    <lineage>
        <taxon>Eukaryota</taxon>
        <taxon>Fungi</taxon>
        <taxon>Dikarya</taxon>
        <taxon>Basidiomycota</taxon>
        <taxon>Agaricomycotina</taxon>
        <taxon>Agaricomycetes</taxon>
        <taxon>Polyporales</taxon>
        <taxon>Sparassidaceae</taxon>
        <taxon>Sparassis</taxon>
    </lineage>
</organism>
<name>A0A401GLN3_9APHY</name>
<evidence type="ECO:0000256" key="1">
    <source>
        <dbReference type="SAM" id="MobiDB-lite"/>
    </source>
</evidence>